<accession>A0ABY7GWU0</accession>
<evidence type="ECO:0000313" key="2">
    <source>
        <dbReference type="Proteomes" id="UP001164459"/>
    </source>
</evidence>
<protein>
    <recommendedName>
        <fullName evidence="3">Peptidase M23 domain-containing protein</fullName>
    </recommendedName>
</protein>
<dbReference type="Proteomes" id="UP001164459">
    <property type="component" value="Chromosome"/>
</dbReference>
<evidence type="ECO:0000313" key="1">
    <source>
        <dbReference type="EMBL" id="WAS91455.1"/>
    </source>
</evidence>
<dbReference type="RefSeq" id="WP_269033818.1">
    <property type="nucleotide sequence ID" value="NZ_CP114040.1"/>
</dbReference>
<gene>
    <name evidence="1" type="ORF">O0S08_35175</name>
</gene>
<dbReference type="EMBL" id="CP114040">
    <property type="protein sequence ID" value="WAS91455.1"/>
    <property type="molecule type" value="Genomic_DNA"/>
</dbReference>
<evidence type="ECO:0008006" key="3">
    <source>
        <dbReference type="Google" id="ProtNLM"/>
    </source>
</evidence>
<proteinExistence type="predicted"/>
<dbReference type="InterPro" id="IPR011055">
    <property type="entry name" value="Dup_hybrid_motif"/>
</dbReference>
<sequence>MPWRGDSLDLANTYFRGKGHSGWNAGVGNPLDLGAVRWDSTIGANGKWTTSRTTGQDGNTTPQDDVVFGAKVYSPVDGFVVGCQKEVDDNGNASGSIVSGNHVNILTSDGRMILLAHLRDNTIPPGVCPNTVDLVTTSGANCVPNVSGSKRLPVDTILTTPVEIHKGDFVGEVGFSGNTSNPHFHIQVKSVTTDSQGELCLGDDEVIEFDESWRQATADLTPLTDSWTAFAGNAGVFDNTQEYLLLSDPLGARVDTLDIEEGTIPAIVMTNPSTSGGVVAYKNASNNFTAMGFVFDANGDFDLGTPDVKGSVSDIALAKISTSSRHVVAAVRNGSNNLQIIPYFVETDGDLIEGTGETRSGIGFVEATRSPSHDGVVVAFKNSSNTLSVYDYEATVSGTNVAVDLLGNDVSSDTISDVGVAAVTAGRGNAETTGAFKGVVTVERRTDNSMWVRTWAISAAGVVDDIDVEQAKDASNTAISVAEVDVAVVGDTSREFAVVSARTQAGNLVVQTWEIATTGALTRLEHASPGAIGALGSAKVGTQDALTAVADSGGNLSLISWSVSPKVGSTAGGLLRRVGTRLFGGISAVAMDGRPATDEAVIVVRNSSNDISLLHHRTNYSAAR</sequence>
<reference evidence="1" key="1">
    <citation type="submission" date="2022-11" db="EMBL/GenBank/DDBJ databases">
        <title>Minimal conservation of predation-associated metabolite biosynthetic gene clusters underscores biosynthetic potential of Myxococcota including descriptions for ten novel species: Archangium lansinium sp. nov., Myxococcus landrumus sp. nov., Nannocystis bai.</title>
        <authorList>
            <person name="Ahearne A."/>
            <person name="Stevens C."/>
            <person name="Dowd S."/>
        </authorList>
    </citation>
    <scope>NUCLEOTIDE SEQUENCE</scope>
    <source>
        <strain evidence="1">Fl3</strain>
    </source>
</reference>
<keyword evidence="2" id="KW-1185">Reference proteome</keyword>
<organism evidence="1 2">
    <name type="scientific">Nannocystis punicea</name>
    <dbReference type="NCBI Taxonomy" id="2995304"/>
    <lineage>
        <taxon>Bacteria</taxon>
        <taxon>Pseudomonadati</taxon>
        <taxon>Myxococcota</taxon>
        <taxon>Polyangia</taxon>
        <taxon>Nannocystales</taxon>
        <taxon>Nannocystaceae</taxon>
        <taxon>Nannocystis</taxon>
    </lineage>
</organism>
<name>A0ABY7GWU0_9BACT</name>
<dbReference type="Gene3D" id="2.70.70.10">
    <property type="entry name" value="Glucose Permease (Domain IIA)"/>
    <property type="match status" value="1"/>
</dbReference>